<dbReference type="AlphaFoldDB" id="A0A4U9F5X5"/>
<accession>A0A4U9F5X5</accession>
<evidence type="ECO:0000313" key="2">
    <source>
        <dbReference type="EMBL" id="VIO58280.1"/>
    </source>
</evidence>
<gene>
    <name evidence="2" type="ORF">FUG_LOCUS296833</name>
    <name evidence="1" type="ORF">MDCFG202_LOCUS117564</name>
</gene>
<evidence type="ECO:0000313" key="1">
    <source>
        <dbReference type="EMBL" id="CAG1973365.1"/>
    </source>
</evidence>
<protein>
    <submittedName>
        <fullName evidence="1">Uncharacterized protein</fullName>
    </submittedName>
</protein>
<reference evidence="1" key="2">
    <citation type="submission" date="2021-03" db="EMBL/GenBank/DDBJ databases">
        <authorList>
            <person name="Alouane T."/>
            <person name="Langin T."/>
            <person name="Bonhomme L."/>
        </authorList>
    </citation>
    <scope>NUCLEOTIDE SEQUENCE</scope>
    <source>
        <strain evidence="1">MDC_Fg202</strain>
    </source>
</reference>
<sequence>MRSVTHQERVLRCDPVSEKSQGVGWMGTSVVMHNGKNSFGGPGAIRLAIRIGQRTSTLTWESCEVHRLTVCGQCRAPLLSCAP</sequence>
<dbReference type="EMBL" id="CAJPIJ010000094">
    <property type="protein sequence ID" value="CAG1973365.1"/>
    <property type="molecule type" value="Genomic_DNA"/>
</dbReference>
<reference evidence="2" key="1">
    <citation type="submission" date="2019-04" db="EMBL/GenBank/DDBJ databases">
        <authorList>
            <person name="Melise S."/>
            <person name="Noan J."/>
            <person name="Okalmin O."/>
        </authorList>
    </citation>
    <scope>NUCLEOTIDE SEQUENCE</scope>
    <source>
        <strain evidence="2">FN9</strain>
    </source>
</reference>
<organism evidence="1 3">
    <name type="scientific">Gibberella zeae</name>
    <name type="common">Wheat head blight fungus</name>
    <name type="synonym">Fusarium graminearum</name>
    <dbReference type="NCBI Taxonomy" id="5518"/>
    <lineage>
        <taxon>Eukaryota</taxon>
        <taxon>Fungi</taxon>
        <taxon>Dikarya</taxon>
        <taxon>Ascomycota</taxon>
        <taxon>Pezizomycotina</taxon>
        <taxon>Sordariomycetes</taxon>
        <taxon>Hypocreomycetidae</taxon>
        <taxon>Hypocreales</taxon>
        <taxon>Nectriaceae</taxon>
        <taxon>Fusarium</taxon>
    </lineage>
</organism>
<name>A0A4U9F5X5_GIBZA</name>
<dbReference type="EMBL" id="CAAKMV010000132">
    <property type="protein sequence ID" value="VIO58280.1"/>
    <property type="molecule type" value="Genomic_DNA"/>
</dbReference>
<proteinExistence type="predicted"/>
<evidence type="ECO:0000313" key="3">
    <source>
        <dbReference type="Proteomes" id="UP000746612"/>
    </source>
</evidence>
<dbReference type="Proteomes" id="UP000746612">
    <property type="component" value="Unassembled WGS sequence"/>
</dbReference>